<protein>
    <submittedName>
        <fullName evidence="1">Uncharacterized protein DUF3237</fullName>
    </submittedName>
</protein>
<sequence length="156" mass="17128">MAQFDYKMEHVFSYNATLTQPEIIGTVPDDIRANFYVTGGEVWAPDGAKIGKVRAVGGDWMTIRRDGKGVLDVRATVETHDGALLYAVYNGLVDLGPDGYENLLAGRLPERAPIRAAPRIATSSAAYAWVNGCQFINIGEVQFRKGIVTYDVYALR</sequence>
<keyword evidence="2" id="KW-1185">Reference proteome</keyword>
<comment type="caution">
    <text evidence="1">The sequence shown here is derived from an EMBL/GenBank/DDBJ whole genome shotgun (WGS) entry which is preliminary data.</text>
</comment>
<dbReference type="AlphaFoldDB" id="A0A4R7PF22"/>
<dbReference type="OrthoDB" id="5294829at2"/>
<dbReference type="EMBL" id="SOBT01000008">
    <property type="protein sequence ID" value="TDU32778.1"/>
    <property type="molecule type" value="Genomic_DNA"/>
</dbReference>
<dbReference type="Gene3D" id="2.40.160.20">
    <property type="match status" value="1"/>
</dbReference>
<organism evidence="1 2">
    <name type="scientific">Panacagrimonas perspica</name>
    <dbReference type="NCBI Taxonomy" id="381431"/>
    <lineage>
        <taxon>Bacteria</taxon>
        <taxon>Pseudomonadati</taxon>
        <taxon>Pseudomonadota</taxon>
        <taxon>Gammaproteobacteria</taxon>
        <taxon>Nevskiales</taxon>
        <taxon>Nevskiaceae</taxon>
        <taxon>Panacagrimonas</taxon>
    </lineage>
</organism>
<dbReference type="RefSeq" id="WP_133881258.1">
    <property type="nucleotide sequence ID" value="NZ_MWIN01000001.1"/>
</dbReference>
<name>A0A4R7PF22_9GAMM</name>
<dbReference type="Proteomes" id="UP000295341">
    <property type="component" value="Unassembled WGS sequence"/>
</dbReference>
<accession>A0A4R7PF22</accession>
<dbReference type="Pfam" id="PF11578">
    <property type="entry name" value="DUF3237"/>
    <property type="match status" value="1"/>
</dbReference>
<reference evidence="1 2" key="1">
    <citation type="submission" date="2019-03" db="EMBL/GenBank/DDBJ databases">
        <title>Genomic Encyclopedia of Type Strains, Phase IV (KMG-IV): sequencing the most valuable type-strain genomes for metagenomic binning, comparative biology and taxonomic classification.</title>
        <authorList>
            <person name="Goeker M."/>
        </authorList>
    </citation>
    <scope>NUCLEOTIDE SEQUENCE [LARGE SCALE GENOMIC DNA]</scope>
    <source>
        <strain evidence="1 2">DSM 26377</strain>
    </source>
</reference>
<evidence type="ECO:0000313" key="2">
    <source>
        <dbReference type="Proteomes" id="UP000295341"/>
    </source>
</evidence>
<evidence type="ECO:0000313" key="1">
    <source>
        <dbReference type="EMBL" id="TDU32778.1"/>
    </source>
</evidence>
<proteinExistence type="predicted"/>
<gene>
    <name evidence="1" type="ORF">DFR24_2182</name>
</gene>